<dbReference type="InterPro" id="IPR001087">
    <property type="entry name" value="GDSL"/>
</dbReference>
<evidence type="ECO:0000256" key="1">
    <source>
        <dbReference type="ARBA" id="ARBA00004613"/>
    </source>
</evidence>
<dbReference type="PANTHER" id="PTHR45650">
    <property type="entry name" value="GDSL-LIKE LIPASE/ACYLHYDROLASE-RELATED"/>
    <property type="match status" value="1"/>
</dbReference>
<evidence type="ECO:0000256" key="6">
    <source>
        <dbReference type="ARBA" id="ARBA00022963"/>
    </source>
</evidence>
<keyword evidence="6" id="KW-0442">Lipid degradation</keyword>
<dbReference type="AlphaFoldDB" id="A0A438CDP4"/>
<evidence type="ECO:0000256" key="3">
    <source>
        <dbReference type="ARBA" id="ARBA00022525"/>
    </source>
</evidence>
<dbReference type="EMBL" id="QGNW01002299">
    <property type="protein sequence ID" value="RVW21323.1"/>
    <property type="molecule type" value="Genomic_DNA"/>
</dbReference>
<evidence type="ECO:0000256" key="8">
    <source>
        <dbReference type="SAM" id="Phobius"/>
    </source>
</evidence>
<dbReference type="Gene3D" id="3.40.50.1110">
    <property type="entry name" value="SGNH hydrolase"/>
    <property type="match status" value="1"/>
</dbReference>
<evidence type="ECO:0000256" key="7">
    <source>
        <dbReference type="ARBA" id="ARBA00023098"/>
    </source>
</evidence>
<evidence type="ECO:0000313" key="10">
    <source>
        <dbReference type="Proteomes" id="UP000288805"/>
    </source>
</evidence>
<dbReference type="InterPro" id="IPR036514">
    <property type="entry name" value="SGNH_hydro_sf"/>
</dbReference>
<gene>
    <name evidence="9" type="primary">VvCHDh000640_10</name>
    <name evidence="9" type="ORF">CK203_105453</name>
</gene>
<dbReference type="Pfam" id="PF00657">
    <property type="entry name" value="Lipase_GDSL"/>
    <property type="match status" value="1"/>
</dbReference>
<dbReference type="InterPro" id="IPR035669">
    <property type="entry name" value="SGNH_plant_lipase-like"/>
</dbReference>
<keyword evidence="8" id="KW-1133">Transmembrane helix</keyword>
<dbReference type="Proteomes" id="UP000288805">
    <property type="component" value="Unassembled WGS sequence"/>
</dbReference>
<sequence>MGQGQESLPRPSPSSLNLYLYWLPFPRTISVSLALPAFPFFPMVFLSLIFVSSSMPELKKCWALFVQILLLSNLQLCAHGEPEVPCYFIFGDSLSDGGNNNGLVSLAKANYPPNGIDFQWPYWKVLQRTNHCGSDLLQLENYIPPFATASDQQILQGVNYASGSAGIRDETAGERIVMNQQLQNFQTTVSQITGMQGNNETAAMNFLSKCLFTIGIGSNDIGVNYYGPLPLSSIEYTPDQFTALLIDQYSQQLRILYQYGARKLALFGVSQIGCTPALVAWYGASPGSTCVDYINDMVQLFNNRLMLLVDDLNNDLTDAKFTYINIFEIQSSLDLAALGFRVTDDVCCGTSLTGCIPFTTPCENRSEYVYWDFAHPSEATNVIFAGRAYSAQTPSDAHPIDIHTLAQL</sequence>
<keyword evidence="8" id="KW-0812">Transmembrane</keyword>
<evidence type="ECO:0000256" key="5">
    <source>
        <dbReference type="ARBA" id="ARBA00022801"/>
    </source>
</evidence>
<dbReference type="InterPro" id="IPR051238">
    <property type="entry name" value="GDSL_esterase/lipase"/>
</dbReference>
<reference evidence="9 10" key="1">
    <citation type="journal article" date="2018" name="PLoS Genet.">
        <title>Population sequencing reveals clonal diversity and ancestral inbreeding in the grapevine cultivar Chardonnay.</title>
        <authorList>
            <person name="Roach M.J."/>
            <person name="Johnson D.L."/>
            <person name="Bohlmann J."/>
            <person name="van Vuuren H.J."/>
            <person name="Jones S.J."/>
            <person name="Pretorius I.S."/>
            <person name="Schmidt S.A."/>
            <person name="Borneman A.R."/>
        </authorList>
    </citation>
    <scope>NUCLEOTIDE SEQUENCE [LARGE SCALE GENOMIC DNA]</scope>
    <source>
        <strain evidence="10">cv. Chardonnay</strain>
        <tissue evidence="9">Leaf</tissue>
    </source>
</reference>
<dbReference type="CDD" id="cd01837">
    <property type="entry name" value="SGNH_plant_lipase_like"/>
    <property type="match status" value="1"/>
</dbReference>
<evidence type="ECO:0000256" key="4">
    <source>
        <dbReference type="ARBA" id="ARBA00022729"/>
    </source>
</evidence>
<evidence type="ECO:0000256" key="2">
    <source>
        <dbReference type="ARBA" id="ARBA00008668"/>
    </source>
</evidence>
<dbReference type="GO" id="GO:0005576">
    <property type="term" value="C:extracellular region"/>
    <property type="evidence" value="ECO:0007669"/>
    <property type="project" value="UniProtKB-SubCell"/>
</dbReference>
<feature type="transmembrane region" description="Helical" evidence="8">
    <location>
        <begin position="29"/>
        <end position="51"/>
    </location>
</feature>
<comment type="subcellular location">
    <subcellularLocation>
        <location evidence="1">Secreted</location>
    </subcellularLocation>
</comment>
<dbReference type="SUPFAM" id="SSF52266">
    <property type="entry name" value="SGNH hydrolase"/>
    <property type="match status" value="1"/>
</dbReference>
<keyword evidence="4" id="KW-0732">Signal</keyword>
<keyword evidence="5" id="KW-0378">Hydrolase</keyword>
<evidence type="ECO:0000313" key="9">
    <source>
        <dbReference type="EMBL" id="RVW21323.1"/>
    </source>
</evidence>
<proteinExistence type="inferred from homology"/>
<comment type="caution">
    <text evidence="9">The sequence shown here is derived from an EMBL/GenBank/DDBJ whole genome shotgun (WGS) entry which is preliminary data.</text>
</comment>
<comment type="similarity">
    <text evidence="2">Belongs to the 'GDSL' lipolytic enzyme family.</text>
</comment>
<accession>A0A438CDP4</accession>
<dbReference type="PANTHER" id="PTHR45650:SF9">
    <property type="entry name" value="SGNH HYDROLASE-TYPE ESTERASE DOMAIN-CONTAINING PROTEIN"/>
    <property type="match status" value="1"/>
</dbReference>
<keyword evidence="8" id="KW-0472">Membrane</keyword>
<dbReference type="GO" id="GO:0016042">
    <property type="term" value="P:lipid catabolic process"/>
    <property type="evidence" value="ECO:0007669"/>
    <property type="project" value="UniProtKB-KW"/>
</dbReference>
<name>A0A438CDP4_VITVI</name>
<protein>
    <submittedName>
        <fullName evidence="9">GDSL esterase/lipase</fullName>
    </submittedName>
</protein>
<keyword evidence="7" id="KW-0443">Lipid metabolism</keyword>
<dbReference type="GO" id="GO:0016788">
    <property type="term" value="F:hydrolase activity, acting on ester bonds"/>
    <property type="evidence" value="ECO:0007669"/>
    <property type="project" value="InterPro"/>
</dbReference>
<organism evidence="9 10">
    <name type="scientific">Vitis vinifera</name>
    <name type="common">Grape</name>
    <dbReference type="NCBI Taxonomy" id="29760"/>
    <lineage>
        <taxon>Eukaryota</taxon>
        <taxon>Viridiplantae</taxon>
        <taxon>Streptophyta</taxon>
        <taxon>Embryophyta</taxon>
        <taxon>Tracheophyta</taxon>
        <taxon>Spermatophyta</taxon>
        <taxon>Magnoliopsida</taxon>
        <taxon>eudicotyledons</taxon>
        <taxon>Gunneridae</taxon>
        <taxon>Pentapetalae</taxon>
        <taxon>rosids</taxon>
        <taxon>Vitales</taxon>
        <taxon>Vitaceae</taxon>
        <taxon>Viteae</taxon>
        <taxon>Vitis</taxon>
    </lineage>
</organism>
<keyword evidence="3" id="KW-0964">Secreted</keyword>